<gene>
    <name evidence="1" type="ORF">S01H1_10936</name>
</gene>
<organism evidence="1">
    <name type="scientific">marine sediment metagenome</name>
    <dbReference type="NCBI Taxonomy" id="412755"/>
    <lineage>
        <taxon>unclassified sequences</taxon>
        <taxon>metagenomes</taxon>
        <taxon>ecological metagenomes</taxon>
    </lineage>
</organism>
<reference evidence="1" key="1">
    <citation type="journal article" date="2014" name="Front. Microbiol.">
        <title>High frequency of phylogenetically diverse reductive dehalogenase-homologous genes in deep subseafloor sedimentary metagenomes.</title>
        <authorList>
            <person name="Kawai M."/>
            <person name="Futagami T."/>
            <person name="Toyoda A."/>
            <person name="Takaki Y."/>
            <person name="Nishi S."/>
            <person name="Hori S."/>
            <person name="Arai W."/>
            <person name="Tsubouchi T."/>
            <person name="Morono Y."/>
            <person name="Uchiyama I."/>
            <person name="Ito T."/>
            <person name="Fujiyama A."/>
            <person name="Inagaki F."/>
            <person name="Takami H."/>
        </authorList>
    </citation>
    <scope>NUCLEOTIDE SEQUENCE</scope>
    <source>
        <strain evidence="1">Expedition CK06-06</strain>
    </source>
</reference>
<dbReference type="AlphaFoldDB" id="X0S388"/>
<evidence type="ECO:0000313" key="1">
    <source>
        <dbReference type="EMBL" id="GAF75474.1"/>
    </source>
</evidence>
<dbReference type="EMBL" id="BARS01005572">
    <property type="protein sequence ID" value="GAF75474.1"/>
    <property type="molecule type" value="Genomic_DNA"/>
</dbReference>
<protein>
    <submittedName>
        <fullName evidence="1">Uncharacterized protein</fullName>
    </submittedName>
</protein>
<accession>X0S388</accession>
<proteinExistence type="predicted"/>
<name>X0S388_9ZZZZ</name>
<sequence>MDSIEKLDYDYLYNNKSDSIINMLHDNIEKADKYVIKKKKGSCFNYTITKINTVSQIPRPTMYDSHFFPDKIKKYIDDNSTYTLQFTCTIKKRVINVHFVIFEYTTQDVLFILNRYIQMIYMWMYMLDSFSIRKCSKILDLYVYLTPFKKELPDNQLVTLDSEHVNTGYTTGCREQTEIVLYRKEEWFKVFIHETFHNFGLDFSDMNLSSINRYIREIFNVNIEYNIYESYCEVWARIMNTMIYSYLSLSN</sequence>
<feature type="non-terminal residue" evidence="1">
    <location>
        <position position="251"/>
    </location>
</feature>
<comment type="caution">
    <text evidence="1">The sequence shown here is derived from an EMBL/GenBank/DDBJ whole genome shotgun (WGS) entry which is preliminary data.</text>
</comment>